<evidence type="ECO:0000256" key="3">
    <source>
        <dbReference type="PIRSR" id="PIRSR639383-2"/>
    </source>
</evidence>
<dbReference type="Gene3D" id="3.30.428.10">
    <property type="entry name" value="HIT-like"/>
    <property type="match status" value="1"/>
</dbReference>
<name>A0A9W6L4P9_9PSEU</name>
<feature type="region of interest" description="Disordered" evidence="5">
    <location>
        <begin position="177"/>
        <end position="206"/>
    </location>
</feature>
<evidence type="ECO:0000256" key="5">
    <source>
        <dbReference type="SAM" id="MobiDB-lite"/>
    </source>
</evidence>
<dbReference type="PANTHER" id="PTHR42997">
    <property type="entry name" value="HIT FAMILY HYDROLASE"/>
    <property type="match status" value="1"/>
</dbReference>
<dbReference type="InterPro" id="IPR036265">
    <property type="entry name" value="HIT-like_sf"/>
</dbReference>
<dbReference type="PANTHER" id="PTHR42997:SF1">
    <property type="entry name" value="AP-4-A PHOSPHORYLASE"/>
    <property type="match status" value="1"/>
</dbReference>
<feature type="binding site" evidence="3">
    <location>
        <position position="142"/>
    </location>
    <ligand>
        <name>substrate</name>
    </ligand>
</feature>
<dbReference type="EMBL" id="BSFQ01000020">
    <property type="protein sequence ID" value="GLL13208.1"/>
    <property type="molecule type" value="Genomic_DNA"/>
</dbReference>
<keyword evidence="8" id="KW-1185">Reference proteome</keyword>
<dbReference type="PROSITE" id="PS51084">
    <property type="entry name" value="HIT_2"/>
    <property type="match status" value="1"/>
</dbReference>
<dbReference type="InterPro" id="IPR052908">
    <property type="entry name" value="AP-4-A_phosphorylase"/>
</dbReference>
<feature type="domain" description="HIT" evidence="6">
    <location>
        <begin position="44"/>
        <end position="153"/>
    </location>
</feature>
<reference evidence="7" key="2">
    <citation type="submission" date="2023-01" db="EMBL/GenBank/DDBJ databases">
        <authorList>
            <person name="Sun Q."/>
            <person name="Evtushenko L."/>
        </authorList>
    </citation>
    <scope>NUCLEOTIDE SEQUENCE</scope>
    <source>
        <strain evidence="7">VKM Ac-1069</strain>
    </source>
</reference>
<organism evidence="7 8">
    <name type="scientific">Pseudonocardia halophobica</name>
    <dbReference type="NCBI Taxonomy" id="29401"/>
    <lineage>
        <taxon>Bacteria</taxon>
        <taxon>Bacillati</taxon>
        <taxon>Actinomycetota</taxon>
        <taxon>Actinomycetes</taxon>
        <taxon>Pseudonocardiales</taxon>
        <taxon>Pseudonocardiaceae</taxon>
        <taxon>Pseudonocardia</taxon>
    </lineage>
</organism>
<reference evidence="7" key="1">
    <citation type="journal article" date="2014" name="Int. J. Syst. Evol. Microbiol.">
        <title>Complete genome sequence of Corynebacterium casei LMG S-19264T (=DSM 44701T), isolated from a smear-ripened cheese.</title>
        <authorList>
            <consortium name="US DOE Joint Genome Institute (JGI-PGF)"/>
            <person name="Walter F."/>
            <person name="Albersmeier A."/>
            <person name="Kalinowski J."/>
            <person name="Ruckert C."/>
        </authorList>
    </citation>
    <scope>NUCLEOTIDE SEQUENCE</scope>
    <source>
        <strain evidence="7">VKM Ac-1069</strain>
    </source>
</reference>
<feature type="active site" description="Tele-AMP-histidine intermediate" evidence="2">
    <location>
        <position position="140"/>
    </location>
</feature>
<keyword evidence="7" id="KW-0378">Hydrolase</keyword>
<evidence type="ECO:0000313" key="7">
    <source>
        <dbReference type="EMBL" id="GLL13208.1"/>
    </source>
</evidence>
<keyword evidence="1" id="KW-0547">Nucleotide-binding</keyword>
<accession>A0A9W6L4P9</accession>
<dbReference type="GO" id="GO:0000166">
    <property type="term" value="F:nucleotide binding"/>
    <property type="evidence" value="ECO:0007669"/>
    <property type="project" value="UniProtKB-KW"/>
</dbReference>
<comment type="caution">
    <text evidence="7">The sequence shown here is derived from an EMBL/GenBank/DDBJ whole genome shotgun (WGS) entry which is preliminary data.</text>
</comment>
<protein>
    <submittedName>
        <fullName evidence="7">Diadenosine polyphosphate hydrolase</fullName>
    </submittedName>
</protein>
<dbReference type="SUPFAM" id="SSF54197">
    <property type="entry name" value="HIT-like"/>
    <property type="match status" value="1"/>
</dbReference>
<dbReference type="Pfam" id="PF01230">
    <property type="entry name" value="HIT"/>
    <property type="match status" value="1"/>
</dbReference>
<dbReference type="GO" id="GO:0016787">
    <property type="term" value="F:hydrolase activity"/>
    <property type="evidence" value="ECO:0007669"/>
    <property type="project" value="UniProtKB-KW"/>
</dbReference>
<dbReference type="RefSeq" id="WP_081924026.1">
    <property type="nucleotide sequence ID" value="NZ_BAAAUZ010000017.1"/>
</dbReference>
<dbReference type="Proteomes" id="UP001143463">
    <property type="component" value="Unassembled WGS sequence"/>
</dbReference>
<evidence type="ECO:0000256" key="2">
    <source>
        <dbReference type="PIRSR" id="PIRSR639383-1"/>
    </source>
</evidence>
<dbReference type="CDD" id="cd01275">
    <property type="entry name" value="FHIT"/>
    <property type="match status" value="1"/>
</dbReference>
<gene>
    <name evidence="7" type="ORF">GCM10017577_43510</name>
</gene>
<feature type="binding site" evidence="3">
    <location>
        <position position="70"/>
    </location>
    <ligand>
        <name>substrate</name>
    </ligand>
</feature>
<evidence type="ECO:0000256" key="1">
    <source>
        <dbReference type="ARBA" id="ARBA00022741"/>
    </source>
</evidence>
<dbReference type="AlphaFoldDB" id="A0A9W6L4P9"/>
<dbReference type="InterPro" id="IPR039383">
    <property type="entry name" value="FHIT"/>
</dbReference>
<sequence>MSEPEREAPEIEGIEGVGTPDGFRRLWTPHRLAYIKEAGEGGCPFCRIPSLPDAEGLVVARGRSVFALLNLHPYNPGHLMVLPYRHVADLEDLTAAESAELTLFTQRAIRAMKKVAAPHAFNTGLNLGTVAGGSLAEHLHQHVVPRWGGDANFIAVVGQTKVIPQLLSETRDLLAGAWEPDWEPTGDTVGTDGAREPDTGSDRPRD</sequence>
<evidence type="ECO:0000313" key="8">
    <source>
        <dbReference type="Proteomes" id="UP001143463"/>
    </source>
</evidence>
<feature type="short sequence motif" description="Histidine triad motif" evidence="4">
    <location>
        <begin position="138"/>
        <end position="142"/>
    </location>
</feature>
<dbReference type="InterPro" id="IPR011146">
    <property type="entry name" value="HIT-like"/>
</dbReference>
<proteinExistence type="predicted"/>
<evidence type="ECO:0000256" key="4">
    <source>
        <dbReference type="PROSITE-ProRule" id="PRU00464"/>
    </source>
</evidence>
<evidence type="ECO:0000259" key="6">
    <source>
        <dbReference type="PROSITE" id="PS51084"/>
    </source>
</evidence>
<feature type="compositionally biased region" description="Basic and acidic residues" evidence="5">
    <location>
        <begin position="193"/>
        <end position="206"/>
    </location>
</feature>